<feature type="chain" id="PRO_5045553656" evidence="1">
    <location>
        <begin position="24"/>
        <end position="411"/>
    </location>
</feature>
<sequence length="411" mass="44509">MASLGLSLALAAVVALTRHQAAGAGGALRLDETSGPSMPSYSSDEWRIEKYTINILSTQGTAMSTHEWIAQYLCTPKTTCPSDLGCGNMRVWCTIGSPYSALEFMNNTFELHWVSAPTLQDLTVGESKTRATDAWIGYLEELNGDDMRFSAFSHNKVQLFARNVTAYAERFAAGGVPTLKRLSYDAAGVAVAHVSVAVAGRVYEIVGAATGAETAWPAWSSAECAPAHGLPDTVAFYDGAAKTAFWRERGFGFGELLVVNIGASFRYVDNSSPQIYSGNRTLETYDNFFAESHHTFATNASGGWYAWDHGLDQHVGLWYGGAEQDCLDRATAMRSLLEKADLGVGERGEPDAHEVYTGYAGPMTWQYQFPHCDAGRPDAPEECACVATNNLDDYGKTACTAHSDEDDWCGL</sequence>
<dbReference type="Proteomes" id="UP001363151">
    <property type="component" value="Unassembled WGS sequence"/>
</dbReference>
<reference evidence="2 3" key="1">
    <citation type="submission" date="2024-03" db="EMBL/GenBank/DDBJ databases">
        <title>Aureococcus anophagefferens CCMP1851 and Kratosvirus quantuckense: Draft genome of a second virus-susceptible host strain in the model system.</title>
        <authorList>
            <person name="Chase E."/>
            <person name="Truchon A.R."/>
            <person name="Schepens W."/>
            <person name="Wilhelm S.W."/>
        </authorList>
    </citation>
    <scope>NUCLEOTIDE SEQUENCE [LARGE SCALE GENOMIC DNA]</scope>
    <source>
        <strain evidence="2 3">CCMP1851</strain>
    </source>
</reference>
<proteinExistence type="predicted"/>
<gene>
    <name evidence="2" type="ORF">SO694_00100063</name>
</gene>
<name>A0ABR1FN23_AURAN</name>
<comment type="caution">
    <text evidence="2">The sequence shown here is derived from an EMBL/GenBank/DDBJ whole genome shotgun (WGS) entry which is preliminary data.</text>
</comment>
<keyword evidence="3" id="KW-1185">Reference proteome</keyword>
<feature type="signal peptide" evidence="1">
    <location>
        <begin position="1"/>
        <end position="23"/>
    </location>
</feature>
<protein>
    <submittedName>
        <fullName evidence="2">Uncharacterized protein</fullName>
    </submittedName>
</protein>
<evidence type="ECO:0000313" key="2">
    <source>
        <dbReference type="EMBL" id="KAK7233849.1"/>
    </source>
</evidence>
<dbReference type="EMBL" id="JBBJCI010000355">
    <property type="protein sequence ID" value="KAK7233849.1"/>
    <property type="molecule type" value="Genomic_DNA"/>
</dbReference>
<evidence type="ECO:0000313" key="3">
    <source>
        <dbReference type="Proteomes" id="UP001363151"/>
    </source>
</evidence>
<keyword evidence="1" id="KW-0732">Signal</keyword>
<accession>A0ABR1FN23</accession>
<evidence type="ECO:0000256" key="1">
    <source>
        <dbReference type="SAM" id="SignalP"/>
    </source>
</evidence>
<organism evidence="2 3">
    <name type="scientific">Aureococcus anophagefferens</name>
    <name type="common">Harmful bloom alga</name>
    <dbReference type="NCBI Taxonomy" id="44056"/>
    <lineage>
        <taxon>Eukaryota</taxon>
        <taxon>Sar</taxon>
        <taxon>Stramenopiles</taxon>
        <taxon>Ochrophyta</taxon>
        <taxon>Pelagophyceae</taxon>
        <taxon>Pelagomonadales</taxon>
        <taxon>Pelagomonadaceae</taxon>
        <taxon>Aureococcus</taxon>
    </lineage>
</organism>